<dbReference type="PROSITE" id="PS00973">
    <property type="entry name" value="USP_2"/>
    <property type="match status" value="1"/>
</dbReference>
<feature type="compositionally biased region" description="Basic and acidic residues" evidence="1">
    <location>
        <begin position="41"/>
        <end position="59"/>
    </location>
</feature>
<protein>
    <submittedName>
        <fullName evidence="3">Predicted protein</fullName>
    </submittedName>
</protein>
<proteinExistence type="predicted"/>
<feature type="compositionally biased region" description="Low complexity" evidence="1">
    <location>
        <begin position="13"/>
        <end position="23"/>
    </location>
</feature>
<dbReference type="KEGG" id="ngr:NAEGRDRAFT_73398"/>
<dbReference type="InterPro" id="IPR050164">
    <property type="entry name" value="Peptidase_C19"/>
</dbReference>
<dbReference type="InterPro" id="IPR016024">
    <property type="entry name" value="ARM-type_fold"/>
</dbReference>
<feature type="compositionally biased region" description="Basic and acidic residues" evidence="1">
    <location>
        <begin position="121"/>
        <end position="130"/>
    </location>
</feature>
<dbReference type="VEuPathDB" id="AmoebaDB:NAEGRDRAFT_73398"/>
<evidence type="ECO:0000313" key="4">
    <source>
        <dbReference type="Proteomes" id="UP000006671"/>
    </source>
</evidence>
<dbReference type="eggNOG" id="KOG1866">
    <property type="taxonomic scope" value="Eukaryota"/>
</dbReference>
<feature type="compositionally biased region" description="Polar residues" evidence="1">
    <location>
        <begin position="24"/>
        <end position="36"/>
    </location>
</feature>
<keyword evidence="4" id="KW-1185">Reference proteome</keyword>
<evidence type="ECO:0000256" key="1">
    <source>
        <dbReference type="SAM" id="MobiDB-lite"/>
    </source>
</evidence>
<evidence type="ECO:0000313" key="3">
    <source>
        <dbReference type="EMBL" id="EFC38903.1"/>
    </source>
</evidence>
<dbReference type="InterPro" id="IPR001394">
    <property type="entry name" value="Peptidase_C19_UCH"/>
</dbReference>
<dbReference type="InterPro" id="IPR038765">
    <property type="entry name" value="Papain-like_cys_pep_sf"/>
</dbReference>
<dbReference type="GO" id="GO:0005829">
    <property type="term" value="C:cytosol"/>
    <property type="evidence" value="ECO:0007669"/>
    <property type="project" value="TreeGrafter"/>
</dbReference>
<dbReference type="OrthoDB" id="420187at2759"/>
<dbReference type="PANTHER" id="PTHR24006:SF827">
    <property type="entry name" value="UBIQUITIN CARBOXYL-TERMINAL HYDROLASE 34"/>
    <property type="match status" value="1"/>
</dbReference>
<feature type="compositionally biased region" description="Polar residues" evidence="1">
    <location>
        <begin position="92"/>
        <end position="102"/>
    </location>
</feature>
<feature type="region of interest" description="Disordered" evidence="1">
    <location>
        <begin position="1"/>
        <end position="130"/>
    </location>
</feature>
<dbReference type="OMA" id="TTTINQW"/>
<dbReference type="InParanoid" id="D2VWJ1"/>
<sequence length="2453" mass="284448">MSSEENQELHQQATTTTTATEETIPSSVNDIPSSLNVAACDEGREKEEEDQISDKDNNNEKTQPILEEENTEKDTSTVGETSPLDHEDENSENNFVDENLTNKTDDHQHDHLGSVQQNGIVKEEEDKKEEKIVKPDLTPNPEDLLTFENGFIEKYKKISDVYKERLARHSNMQELLDLIDCEIKMLDFIRDQYATEFDEYNITNFKSANAIWFLQTHMVSILNHTTSLHMIEDNDLLSKIGDLINAAIRDYIYIKITYPFDLFQKIMESQAEQKSEKTEKSSESLELEESKSSSQLSEKEKQSQIVQKINLISKSLVLGVDVCRSLTFQKHEIYSKNLVFARDNKMATNEYNHYMELIQKHPQSTWNEDFANCIVSTPKPKGENILSKLCCKSINIFAQNGGYYLFNELLKKYKDLPIRVIEKIIDTISYQLAFLDQKTKETFVPEIINSMFIYIDSLSDEMLKIEEKFKDLLSVFRTKIISLYYNDEKSLEFYDRLKLQYFYRLLHCHSVERKMLGMNEIRSHVDTLIKADQMSKQGGSSPQLNGSNDSNMSSVNISKKDLHIRIFIAWSSEKKLLGYLFETDVHRELVRQSLSILKLLAQHKGFSREELDLLWNASVDKHEATERLILSTLAGFVPLLSLNDILYLYSKIEAIPVETISKRDHMVDFLSHFTICAVNSFSKLKEKKKNWFALDLLWKLAIGGNRKAFECLSELFKQDCFESIRKTYLLNCIDMLKSRHNTSGTVSLMKTLLATYSLQKRKKKQSTWGVIASINEKTNLMDHFFTNFEIQFPSDMENTSQTDQELRDQLDFLEFVIRNSPITLSVKNCIVLWTHGNRDIVMEWMAKMRENYCEDFTSFDDETTRFVFEELVCSLIGENENIIIIEQPNSGKKFISKIITKGKELLEPPVPSQEMEEDPVPVVKKIKKIDVLSDDLIGLVHFWNLILSVKDQKVLRQAIECLNNYKTGYAKELKHFIADYREKFIAKCMELLKQYSSPSKRKDAYICNIISLMIDYIVVANQKSGGGGYKGHGISFLGYPITLKISCYTNESFVKSVSSKMKIYELTNIIASELGDESSAHLLRLETEKGEDLSCYKHKTLEDLGLESSAEIYVRPISSRDITFSLTSNALKALGVPELGNVFLSRNRSSAKKSKKQEGGFLASSTHNDDGLDEEYVILNLEDGLNPASILSKESHFSLLFSLLDGSSSDEVAKKVWMLLMHLPTNYAMSKNILNIENMQGNINWMEILPTNSTHKLLYCLQILDSKFSKNFVPGSKMYDNFVKYGGLKHLVDGLLCIGKSYKNPLQKQCAALLLKILNKFIPENNERLNEILLNLLETLRVLIVEETEKRVNNSNLSDSSTTHRPTTSFQYNPQFTTTSEYAHFMLYDFALTTILKITSSKPDLLQLLLTHETTLSTTKSLLFSPDANIRKKFANTILELSSSSSQASSYFITTLYNIMMTEDIDLYKDRCDDYFLLLENSIMNSKHFTEISQEEVFTIVKKIFDRPIIEENNTSAADQVLIGYFNIAKALIRTYPFLKQELHKHIKDLFLNGLFEVPKLTDQTDNLPLPKCKTKESRSATFNFLQEVVDGCPDNYLEILQLLEEYIRGCEQPQNWQVYPIYQEKKKPFVGLKNQGATCYMNSLLQQFFMTIPFRKELITVNTDELPTNEKLQENVSLLREVQDMFAFLEYGRKKFYDTRPFCRVYKVDGRPVECSTQHDANEFFNLFMDCVEEALKFYKKDYLLRDVYGGSLLHQIIYEENISERPENFNIISLEVKNKRNIMESLELYCQGEMLEGNNQYFSDKLDRHVDALKRTLIKDLPNVLILHLKRFDFDFSLMVNRKINDRVEFPHLLNMEPYTVEGMERKENRGIYDIPPPHRPDDYYQYKLVGVLVHSGSADSGHYYSFIMDRKNEEEKWYEFNDEEINPFDLNRMEMECFGGLVEHNISGKKTSLFRCNNAYMLFYQRVSVLNAESFETKETSAIQPASSVMTQVWKENEKFYHYKNIFDESFDSYLFGNLSTYQSNDYAMVLRNVQLSCNYIFGYYIRSYNPKIVKWITYLKDTFEKHSRIAKWFLVEFARTDKWKIDSLLICPSQEIRDSVVDLIIATLRSLYPVENLFEYFEKEEWRFTTTKTMNNYPNFDEPMEVTEKDYECSSGFFIDCMIDMLSIVPQFHKSTAHYFRLLEDIVSLGPISYRLLCVKRQLVSKLALILGGLLPKHQNEGEPIYFNFNPKYSIVTTFGQLSVAFIIRIFSILVRTCSASTTARPPTIMDTDQEDSITGVIVSSGPLINPNPRTEPYAYSLCSSDKDKLFHRLFFNHLVNMNIRLQDISAMLCHWCWDSISISKKFCELFIQSIIVNSATESSDSYFLVFDSLLTIEDSLQSERVGFCLDQYFDSLSRMTDNNSLLYCMKHLAKIDRMNAYTKSWWDNNFKSIETITSKKGWTIERKQ</sequence>
<gene>
    <name evidence="3" type="ORF">NAEGRDRAFT_73398</name>
</gene>
<dbReference type="InterPro" id="IPR028889">
    <property type="entry name" value="USP"/>
</dbReference>
<dbReference type="PANTHER" id="PTHR24006">
    <property type="entry name" value="UBIQUITIN CARBOXYL-TERMINAL HYDROLASE"/>
    <property type="match status" value="1"/>
</dbReference>
<dbReference type="SUPFAM" id="SSF48371">
    <property type="entry name" value="ARM repeat"/>
    <property type="match status" value="1"/>
</dbReference>
<feature type="domain" description="USP" evidence="2">
    <location>
        <begin position="1631"/>
        <end position="1970"/>
    </location>
</feature>
<dbReference type="GO" id="GO:0004843">
    <property type="term" value="F:cysteine-type deubiquitinase activity"/>
    <property type="evidence" value="ECO:0007669"/>
    <property type="project" value="InterPro"/>
</dbReference>
<dbReference type="GO" id="GO:0005634">
    <property type="term" value="C:nucleus"/>
    <property type="evidence" value="ECO:0007669"/>
    <property type="project" value="TreeGrafter"/>
</dbReference>
<accession>D2VWJ1</accession>
<dbReference type="InterPro" id="IPR018200">
    <property type="entry name" value="USP_CS"/>
</dbReference>
<feature type="compositionally biased region" description="Polar residues" evidence="1">
    <location>
        <begin position="1"/>
        <end position="12"/>
    </location>
</feature>
<dbReference type="RefSeq" id="XP_002671647.1">
    <property type="nucleotide sequence ID" value="XM_002671601.1"/>
</dbReference>
<dbReference type="PROSITE" id="PS50235">
    <property type="entry name" value="USP_3"/>
    <property type="match status" value="1"/>
</dbReference>
<dbReference type="Proteomes" id="UP000006671">
    <property type="component" value="Unassembled WGS sequence"/>
</dbReference>
<feature type="compositionally biased region" description="Basic and acidic residues" evidence="1">
    <location>
        <begin position="103"/>
        <end position="112"/>
    </location>
</feature>
<dbReference type="Gene3D" id="3.90.70.10">
    <property type="entry name" value="Cysteine proteinases"/>
    <property type="match status" value="1"/>
</dbReference>
<dbReference type="FunFam" id="3.90.70.10:FF:000022">
    <property type="entry name" value="Ubiquitin carboxyl-terminal hydrolase 24"/>
    <property type="match status" value="1"/>
</dbReference>
<dbReference type="Pfam" id="PF00443">
    <property type="entry name" value="UCH"/>
    <property type="match status" value="1"/>
</dbReference>
<dbReference type="STRING" id="5762.D2VWJ1"/>
<organism evidence="4">
    <name type="scientific">Naegleria gruberi</name>
    <name type="common">Amoeba</name>
    <dbReference type="NCBI Taxonomy" id="5762"/>
    <lineage>
        <taxon>Eukaryota</taxon>
        <taxon>Discoba</taxon>
        <taxon>Heterolobosea</taxon>
        <taxon>Tetramitia</taxon>
        <taxon>Eutetramitia</taxon>
        <taxon>Vahlkampfiidae</taxon>
        <taxon>Naegleria</taxon>
    </lineage>
</organism>
<dbReference type="GO" id="GO:0016579">
    <property type="term" value="P:protein deubiquitination"/>
    <property type="evidence" value="ECO:0007669"/>
    <property type="project" value="InterPro"/>
</dbReference>
<dbReference type="PROSITE" id="PS00972">
    <property type="entry name" value="USP_1"/>
    <property type="match status" value="1"/>
</dbReference>
<dbReference type="EMBL" id="GG738904">
    <property type="protein sequence ID" value="EFC38903.1"/>
    <property type="molecule type" value="Genomic_DNA"/>
</dbReference>
<evidence type="ECO:0000259" key="2">
    <source>
        <dbReference type="PROSITE" id="PS50235"/>
    </source>
</evidence>
<dbReference type="GeneID" id="8858843"/>
<reference evidence="3 4" key="1">
    <citation type="journal article" date="2010" name="Cell">
        <title>The genome of Naegleria gruberi illuminates early eukaryotic versatility.</title>
        <authorList>
            <person name="Fritz-Laylin L.K."/>
            <person name="Prochnik S.E."/>
            <person name="Ginger M.L."/>
            <person name="Dacks J.B."/>
            <person name="Carpenter M.L."/>
            <person name="Field M.C."/>
            <person name="Kuo A."/>
            <person name="Paredez A."/>
            <person name="Chapman J."/>
            <person name="Pham J."/>
            <person name="Shu S."/>
            <person name="Neupane R."/>
            <person name="Cipriano M."/>
            <person name="Mancuso J."/>
            <person name="Tu H."/>
            <person name="Salamov A."/>
            <person name="Lindquist E."/>
            <person name="Shapiro H."/>
            <person name="Lucas S."/>
            <person name="Grigoriev I.V."/>
            <person name="Cande W.Z."/>
            <person name="Fulton C."/>
            <person name="Rokhsar D.S."/>
            <person name="Dawson S.C."/>
        </authorList>
    </citation>
    <scope>NUCLEOTIDE SEQUENCE [LARGE SCALE GENOMIC DNA]</scope>
    <source>
        <strain evidence="3 4">NEG-M</strain>
    </source>
</reference>
<dbReference type="SUPFAM" id="SSF54001">
    <property type="entry name" value="Cysteine proteinases"/>
    <property type="match status" value="1"/>
</dbReference>
<name>D2VWJ1_NAEGR</name>
<feature type="region of interest" description="Disordered" evidence="1">
    <location>
        <begin position="273"/>
        <end position="298"/>
    </location>
</feature>